<sequence>MLKKIDRGRQFLAENHQLFRCPVCQEEVKKSDNGLICKNNHRFDLSKKGTLYFLSHAVKTEYDQGMFVPRRRMIQSGMYQPVIETIAQHLPEEVSLLDVGCGEGSFLNELSKLKKIQNAVGFDISKEGVYAATEQSAEAFWCVADLTNLPFADQTFNAVLNIFSPSHYQEFQRVLSEDGEVLKVVPQENYLKELRQAFYPNQPEKQSYSNERVVAKFAEAMKLTERQRVTYEFEIPEENQKDLLAMSPLEWQVEERIKADLYKNPLKKITIDIELLKGTKRKRFSRSF</sequence>
<feature type="binding site" evidence="2">
    <location>
        <position position="79"/>
    </location>
    <ligand>
        <name>S-adenosyl-L-methionine</name>
        <dbReference type="ChEBI" id="CHEBI:59789"/>
    </ligand>
</feature>
<feature type="binding site" evidence="1">
    <location>
        <position position="24"/>
    </location>
    <ligand>
        <name>Zn(2+)</name>
        <dbReference type="ChEBI" id="CHEBI:29105"/>
    </ligand>
</feature>
<dbReference type="Proteomes" id="UP000070452">
    <property type="component" value="Unassembled WGS sequence"/>
</dbReference>
<dbReference type="EMBL" id="LRHK01000001">
    <property type="protein sequence ID" value="KWX17283.1"/>
    <property type="molecule type" value="Genomic_DNA"/>
</dbReference>
<organism evidence="5 6">
    <name type="scientific">Enterococcus faecium</name>
    <name type="common">Streptococcus faecium</name>
    <dbReference type="NCBI Taxonomy" id="1352"/>
    <lineage>
        <taxon>Bacteria</taxon>
        <taxon>Bacillati</taxon>
        <taxon>Bacillota</taxon>
        <taxon>Bacilli</taxon>
        <taxon>Lactobacillales</taxon>
        <taxon>Enterococcaceae</taxon>
        <taxon>Enterococcus</taxon>
    </lineage>
</organism>
<feature type="domain" description="23S rRNA (guanine(745)-N(1))-methyltransferase N-terminal" evidence="4">
    <location>
        <begin position="19"/>
        <end position="50"/>
    </location>
</feature>
<dbReference type="Gene3D" id="3.40.50.150">
    <property type="entry name" value="Vaccinia Virus protein VP39"/>
    <property type="match status" value="1"/>
</dbReference>
<keyword evidence="1" id="KW-0479">Metal-binding</keyword>
<feature type="binding site" evidence="2">
    <location>
        <position position="190"/>
    </location>
    <ligand>
        <name>S-adenosyl-L-methionine</name>
        <dbReference type="ChEBI" id="CHEBI:59789"/>
    </ligand>
</feature>
<dbReference type="InterPro" id="IPR048647">
    <property type="entry name" value="RlmA_N"/>
</dbReference>
<evidence type="ECO:0000313" key="5">
    <source>
        <dbReference type="EMBL" id="KWX17283.1"/>
    </source>
</evidence>
<feature type="domain" description="Methyltransferase type 11" evidence="3">
    <location>
        <begin position="97"/>
        <end position="183"/>
    </location>
</feature>
<feature type="binding site" evidence="1">
    <location>
        <position position="41"/>
    </location>
    <ligand>
        <name>Zn(2+)</name>
        <dbReference type="ChEBI" id="CHEBI:29105"/>
    </ligand>
</feature>
<dbReference type="CDD" id="cd02440">
    <property type="entry name" value="AdoMet_MTases"/>
    <property type="match status" value="1"/>
</dbReference>
<dbReference type="InterPro" id="IPR029063">
    <property type="entry name" value="SAM-dependent_MTases_sf"/>
</dbReference>
<evidence type="ECO:0000259" key="4">
    <source>
        <dbReference type="Pfam" id="PF21302"/>
    </source>
</evidence>
<reference evidence="5 6" key="1">
    <citation type="submission" date="2016-01" db="EMBL/GenBank/DDBJ databases">
        <title>Molecular Mechanisms for transfer of large genomic segments between Enterococcus faecium strains.</title>
        <authorList>
            <person name="Garcia-Solache M.A."/>
            <person name="Lebreton F."/>
            <person name="Mclaughlin R.E."/>
            <person name="Whiteaker J.D."/>
            <person name="Gilmore M.S."/>
            <person name="Rice L.B."/>
        </authorList>
    </citation>
    <scope>NUCLEOTIDE SEQUENCE [LARGE SCALE GENOMIC DNA]</scope>
    <source>
        <strain evidence="5 6">D344RRF x C68</strain>
    </source>
</reference>
<dbReference type="Pfam" id="PF21302">
    <property type="entry name" value="Zn_ribbon_RlmA"/>
    <property type="match status" value="1"/>
</dbReference>
<keyword evidence="1" id="KW-0862">Zinc</keyword>
<feature type="binding site" evidence="1">
    <location>
        <position position="21"/>
    </location>
    <ligand>
        <name>Zn(2+)</name>
        <dbReference type="ChEBI" id="CHEBI:29105"/>
    </ligand>
</feature>
<dbReference type="RefSeq" id="WP_002299364.1">
    <property type="nucleotide sequence ID" value="NZ_CAMRQU010000010.1"/>
</dbReference>
<dbReference type="GO" id="GO:0046872">
    <property type="term" value="F:metal ion binding"/>
    <property type="evidence" value="ECO:0007669"/>
    <property type="project" value="UniProtKB-KW"/>
</dbReference>
<dbReference type="GO" id="GO:0032259">
    <property type="term" value="P:methylation"/>
    <property type="evidence" value="ECO:0007669"/>
    <property type="project" value="UniProtKB-KW"/>
</dbReference>
<evidence type="ECO:0000256" key="2">
    <source>
        <dbReference type="PIRSR" id="PIRSR018249-2"/>
    </source>
</evidence>
<dbReference type="PANTHER" id="PTHR43460">
    <property type="entry name" value="METHYLTRANSFERASE"/>
    <property type="match status" value="1"/>
</dbReference>
<proteinExistence type="predicted"/>
<dbReference type="AlphaFoldDB" id="A0A132P4Q9"/>
<keyword evidence="5" id="KW-0489">Methyltransferase</keyword>
<evidence type="ECO:0000256" key="1">
    <source>
        <dbReference type="PIRSR" id="PIRSR018249-1"/>
    </source>
</evidence>
<gene>
    <name evidence="5" type="ORF">AWT83_01685</name>
</gene>
<dbReference type="Pfam" id="PF08241">
    <property type="entry name" value="Methyltransf_11"/>
    <property type="match status" value="1"/>
</dbReference>
<dbReference type="SUPFAM" id="SSF53335">
    <property type="entry name" value="S-adenosyl-L-methionine-dependent methyltransferases"/>
    <property type="match status" value="1"/>
</dbReference>
<dbReference type="PIRSF" id="PIRSF018249">
    <property type="entry name" value="MyrA_prd"/>
    <property type="match status" value="1"/>
</dbReference>
<dbReference type="GO" id="GO:0008757">
    <property type="term" value="F:S-adenosylmethionine-dependent methyltransferase activity"/>
    <property type="evidence" value="ECO:0007669"/>
    <property type="project" value="InterPro"/>
</dbReference>
<feature type="binding site" evidence="1">
    <location>
        <position position="37"/>
    </location>
    <ligand>
        <name>Zn(2+)</name>
        <dbReference type="ChEBI" id="CHEBI:29105"/>
    </ligand>
</feature>
<protein>
    <submittedName>
        <fullName evidence="5">50S rRNA methyltransferase</fullName>
    </submittedName>
</protein>
<comment type="caution">
    <text evidence="5">The sequence shown here is derived from an EMBL/GenBank/DDBJ whole genome shotgun (WGS) entry which is preliminary data.</text>
</comment>
<evidence type="ECO:0000259" key="3">
    <source>
        <dbReference type="Pfam" id="PF08241"/>
    </source>
</evidence>
<dbReference type="InterPro" id="IPR052939">
    <property type="entry name" value="23S_rRNA_MeTrnsfrase_RlmA"/>
</dbReference>
<evidence type="ECO:0000313" key="6">
    <source>
        <dbReference type="Proteomes" id="UP000070452"/>
    </source>
</evidence>
<name>A0A132P4Q9_ENTFC</name>
<keyword evidence="2" id="KW-0949">S-adenosyl-L-methionine</keyword>
<dbReference type="InterPro" id="IPR016718">
    <property type="entry name" value="rRNA_m1G-MeTrfase_A_prd"/>
</dbReference>
<accession>A0A132P4Q9</accession>
<dbReference type="PANTHER" id="PTHR43460:SF1">
    <property type="entry name" value="METHYLTRANSFERASE TYPE 11 DOMAIN-CONTAINING PROTEIN"/>
    <property type="match status" value="1"/>
</dbReference>
<dbReference type="InterPro" id="IPR013216">
    <property type="entry name" value="Methyltransf_11"/>
</dbReference>
<keyword evidence="5" id="KW-0808">Transferase</keyword>
<feature type="binding site" evidence="2">
    <location>
        <begin position="103"/>
        <end position="104"/>
    </location>
    <ligand>
        <name>S-adenosyl-L-methionine</name>
        <dbReference type="ChEBI" id="CHEBI:59789"/>
    </ligand>
</feature>